<feature type="transmembrane region" description="Helical" evidence="6">
    <location>
        <begin position="78"/>
        <end position="98"/>
    </location>
</feature>
<dbReference type="GO" id="GO:0005248">
    <property type="term" value="F:voltage-gated sodium channel activity"/>
    <property type="evidence" value="ECO:0007669"/>
    <property type="project" value="TreeGrafter"/>
</dbReference>
<dbReference type="Gene3D" id="1.20.120.350">
    <property type="entry name" value="Voltage-gated potassium channels. Chain C"/>
    <property type="match status" value="1"/>
</dbReference>
<organism evidence="8 9">
    <name type="scientific">Crossiella cryophila</name>
    <dbReference type="NCBI Taxonomy" id="43355"/>
    <lineage>
        <taxon>Bacteria</taxon>
        <taxon>Bacillati</taxon>
        <taxon>Actinomycetota</taxon>
        <taxon>Actinomycetes</taxon>
        <taxon>Pseudonocardiales</taxon>
        <taxon>Pseudonocardiaceae</taxon>
        <taxon>Crossiella</taxon>
    </lineage>
</organism>
<evidence type="ECO:0000256" key="3">
    <source>
        <dbReference type="ARBA" id="ARBA00022989"/>
    </source>
</evidence>
<accession>A0A7W7CI72</accession>
<dbReference type="GO" id="GO:0001518">
    <property type="term" value="C:voltage-gated sodium channel complex"/>
    <property type="evidence" value="ECO:0007669"/>
    <property type="project" value="TreeGrafter"/>
</dbReference>
<dbReference type="InterPro" id="IPR043203">
    <property type="entry name" value="VGCC_Ca_Na"/>
</dbReference>
<feature type="domain" description="Ion transport" evidence="7">
    <location>
        <begin position="14"/>
        <end position="223"/>
    </location>
</feature>
<keyword evidence="8" id="KW-0813">Transport</keyword>
<proteinExistence type="predicted"/>
<keyword evidence="3 6" id="KW-1133">Transmembrane helix</keyword>
<evidence type="ECO:0000256" key="4">
    <source>
        <dbReference type="ARBA" id="ARBA00023136"/>
    </source>
</evidence>
<dbReference type="PANTHER" id="PTHR10037:SF62">
    <property type="entry name" value="SODIUM CHANNEL PROTEIN 60E"/>
    <property type="match status" value="1"/>
</dbReference>
<dbReference type="SUPFAM" id="SSF81324">
    <property type="entry name" value="Voltage-gated potassium channels"/>
    <property type="match status" value="1"/>
</dbReference>
<comment type="subcellular location">
    <subcellularLocation>
        <location evidence="1">Membrane</location>
        <topology evidence="1">Multi-pass membrane protein</topology>
    </subcellularLocation>
</comment>
<dbReference type="InterPro" id="IPR027359">
    <property type="entry name" value="Volt_channel_dom_sf"/>
</dbReference>
<keyword evidence="4 6" id="KW-0472">Membrane</keyword>
<dbReference type="AlphaFoldDB" id="A0A7W7CI72"/>
<evidence type="ECO:0000256" key="2">
    <source>
        <dbReference type="ARBA" id="ARBA00022692"/>
    </source>
</evidence>
<evidence type="ECO:0000256" key="5">
    <source>
        <dbReference type="SAM" id="MobiDB-lite"/>
    </source>
</evidence>
<keyword evidence="2 6" id="KW-0812">Transmembrane</keyword>
<comment type="caution">
    <text evidence="8">The sequence shown here is derived from an EMBL/GenBank/DDBJ whole genome shotgun (WGS) entry which is preliminary data.</text>
</comment>
<dbReference type="PROSITE" id="PS51257">
    <property type="entry name" value="PROKAR_LIPOPROTEIN"/>
    <property type="match status" value="1"/>
</dbReference>
<feature type="region of interest" description="Disordered" evidence="5">
    <location>
        <begin position="251"/>
        <end position="274"/>
    </location>
</feature>
<evidence type="ECO:0000256" key="1">
    <source>
        <dbReference type="ARBA" id="ARBA00004141"/>
    </source>
</evidence>
<feature type="transmembrane region" description="Helical" evidence="6">
    <location>
        <begin position="119"/>
        <end position="143"/>
    </location>
</feature>
<dbReference type="InterPro" id="IPR005821">
    <property type="entry name" value="Ion_trans_dom"/>
</dbReference>
<sequence length="274" mass="30324">MRARVRSMVESARFQKVITAVILVNAIVLGCETSPTLVAEYGEWLHLIDRAVLAIFVLELSARLWAHGPAFFRDPWNWFDSIIIVIALLPTSGAFSVLRALRILRALRLISVVPSMRRVVSALLSALPGMASIGALIALVLYVSAVMATKLFREVSPEYFADLGDSLFTLFQVMTGEAWSEVARGVMRERPLAWIFFVSYIVITSFTVLNLFIAVAVSAMEAQPSEKEEQEKVSDTAAVLAELRELRAEVRALRDPDSANRPPVSTVDSGDRSR</sequence>
<protein>
    <submittedName>
        <fullName evidence="8">Voltage-gated sodium channel</fullName>
    </submittedName>
</protein>
<keyword evidence="8" id="KW-0407">Ion channel</keyword>
<evidence type="ECO:0000259" key="7">
    <source>
        <dbReference type="Pfam" id="PF00520"/>
    </source>
</evidence>
<evidence type="ECO:0000313" key="9">
    <source>
        <dbReference type="Proteomes" id="UP000533598"/>
    </source>
</evidence>
<evidence type="ECO:0000256" key="6">
    <source>
        <dbReference type="SAM" id="Phobius"/>
    </source>
</evidence>
<keyword evidence="8" id="KW-0406">Ion transport</keyword>
<reference evidence="8 9" key="1">
    <citation type="submission" date="2020-08" db="EMBL/GenBank/DDBJ databases">
        <title>Sequencing the genomes of 1000 actinobacteria strains.</title>
        <authorList>
            <person name="Klenk H.-P."/>
        </authorList>
    </citation>
    <scope>NUCLEOTIDE SEQUENCE [LARGE SCALE GENOMIC DNA]</scope>
    <source>
        <strain evidence="8 9">DSM 44230</strain>
    </source>
</reference>
<dbReference type="Gene3D" id="1.10.287.70">
    <property type="match status" value="1"/>
</dbReference>
<dbReference type="PANTHER" id="PTHR10037">
    <property type="entry name" value="VOLTAGE-GATED CATION CHANNEL CALCIUM AND SODIUM"/>
    <property type="match status" value="1"/>
</dbReference>
<dbReference type="EMBL" id="JACHMH010000001">
    <property type="protein sequence ID" value="MBB4680206.1"/>
    <property type="molecule type" value="Genomic_DNA"/>
</dbReference>
<gene>
    <name evidence="8" type="ORF">HNR67_006324</name>
</gene>
<name>A0A7W7CI72_9PSEU</name>
<evidence type="ECO:0000313" key="8">
    <source>
        <dbReference type="EMBL" id="MBB4680206.1"/>
    </source>
</evidence>
<keyword evidence="9" id="KW-1185">Reference proteome</keyword>
<dbReference type="Proteomes" id="UP000533598">
    <property type="component" value="Unassembled WGS sequence"/>
</dbReference>
<feature type="transmembrane region" description="Helical" evidence="6">
    <location>
        <begin position="192"/>
        <end position="217"/>
    </location>
</feature>
<dbReference type="Pfam" id="PF00520">
    <property type="entry name" value="Ion_trans"/>
    <property type="match status" value="1"/>
</dbReference>